<dbReference type="EMBL" id="CXST01000002">
    <property type="protein sequence ID" value="CTQ45704.1"/>
    <property type="molecule type" value="Genomic_DNA"/>
</dbReference>
<keyword evidence="1" id="KW-0472">Membrane</keyword>
<name>A0A0M6Y7L6_9HYPH</name>
<sequence length="116" mass="13328">MEAFIYALAATAIGGMTVLGYKQPKHFHRIAPFILMATLSYILAISISRMGFEEGLKAAHKIYEVKGEFSEEPFDSFYNKHISQIGTICLFVFPYTFIVWFFPEIFDLKEDEKQGK</sequence>
<feature type="transmembrane region" description="Helical" evidence="1">
    <location>
        <begin position="30"/>
        <end position="52"/>
    </location>
</feature>
<keyword evidence="1" id="KW-1133">Transmembrane helix</keyword>
<gene>
    <name evidence="2" type="ORF">LAL4801_04159</name>
</gene>
<dbReference type="AlphaFoldDB" id="A0A0M6Y7L6"/>
<organism evidence="2 3">
    <name type="scientific">Roseibium aggregatum</name>
    <dbReference type="NCBI Taxonomy" id="187304"/>
    <lineage>
        <taxon>Bacteria</taxon>
        <taxon>Pseudomonadati</taxon>
        <taxon>Pseudomonadota</taxon>
        <taxon>Alphaproteobacteria</taxon>
        <taxon>Hyphomicrobiales</taxon>
        <taxon>Stappiaceae</taxon>
        <taxon>Roseibium</taxon>
    </lineage>
</organism>
<dbReference type="RefSeq" id="WP_145903733.1">
    <property type="nucleotide sequence ID" value="NZ_CXST01000002.1"/>
</dbReference>
<evidence type="ECO:0000313" key="3">
    <source>
        <dbReference type="Proteomes" id="UP000048926"/>
    </source>
</evidence>
<evidence type="ECO:0000256" key="1">
    <source>
        <dbReference type="SAM" id="Phobius"/>
    </source>
</evidence>
<feature type="transmembrane region" description="Helical" evidence="1">
    <location>
        <begin position="85"/>
        <end position="103"/>
    </location>
</feature>
<protein>
    <submittedName>
        <fullName evidence="2">Uncharacterized protein</fullName>
    </submittedName>
</protein>
<keyword evidence="1" id="KW-0812">Transmembrane</keyword>
<dbReference type="OrthoDB" id="9808135at2"/>
<accession>A0A0M6Y7L6</accession>
<dbReference type="Proteomes" id="UP000048926">
    <property type="component" value="Unassembled WGS sequence"/>
</dbReference>
<keyword evidence="3" id="KW-1185">Reference proteome</keyword>
<evidence type="ECO:0000313" key="2">
    <source>
        <dbReference type="EMBL" id="CTQ45704.1"/>
    </source>
</evidence>
<reference evidence="3" key="1">
    <citation type="submission" date="2015-07" db="EMBL/GenBank/DDBJ databases">
        <authorList>
            <person name="Rodrigo-Torres Lidia"/>
            <person name="Arahal R.David."/>
        </authorList>
    </citation>
    <scope>NUCLEOTIDE SEQUENCE [LARGE SCALE GENOMIC DNA]</scope>
    <source>
        <strain evidence="3">CECT 4801</strain>
    </source>
</reference>
<proteinExistence type="predicted"/>